<organism evidence="2 3">
    <name type="scientific">Pleurodeles waltl</name>
    <name type="common">Iberian ribbed newt</name>
    <dbReference type="NCBI Taxonomy" id="8319"/>
    <lineage>
        <taxon>Eukaryota</taxon>
        <taxon>Metazoa</taxon>
        <taxon>Chordata</taxon>
        <taxon>Craniata</taxon>
        <taxon>Vertebrata</taxon>
        <taxon>Euteleostomi</taxon>
        <taxon>Amphibia</taxon>
        <taxon>Batrachia</taxon>
        <taxon>Caudata</taxon>
        <taxon>Salamandroidea</taxon>
        <taxon>Salamandridae</taxon>
        <taxon>Pleurodelinae</taxon>
        <taxon>Pleurodeles</taxon>
    </lineage>
</organism>
<evidence type="ECO:0000313" key="2">
    <source>
        <dbReference type="EMBL" id="KAJ1158268.1"/>
    </source>
</evidence>
<dbReference type="EMBL" id="JANPWB010000009">
    <property type="protein sequence ID" value="KAJ1158268.1"/>
    <property type="molecule type" value="Genomic_DNA"/>
</dbReference>
<dbReference type="Proteomes" id="UP001066276">
    <property type="component" value="Chromosome 5"/>
</dbReference>
<dbReference type="AlphaFoldDB" id="A0AAV7S5J4"/>
<protein>
    <submittedName>
        <fullName evidence="2">Uncharacterized protein</fullName>
    </submittedName>
</protein>
<accession>A0AAV7S5J4</accession>
<evidence type="ECO:0000256" key="1">
    <source>
        <dbReference type="SAM" id="MobiDB-lite"/>
    </source>
</evidence>
<sequence>MAPVGVKPDILSGKPPKLVGLKPTKVRGLGRFPSLQGSESQVRRGSHQEPPVNRPERGPGPDRNGAVLRKQRSTEVRKSWEEVLVAGKDSGPQAPLELRAAGCRRGECSPGFPPRAAAHLRVNPSGGL</sequence>
<proteinExistence type="predicted"/>
<comment type="caution">
    <text evidence="2">The sequence shown here is derived from an EMBL/GenBank/DDBJ whole genome shotgun (WGS) entry which is preliminary data.</text>
</comment>
<gene>
    <name evidence="2" type="ORF">NDU88_010961</name>
</gene>
<reference evidence="2" key="1">
    <citation type="journal article" date="2022" name="bioRxiv">
        <title>Sequencing and chromosome-scale assembly of the giantPleurodeles waltlgenome.</title>
        <authorList>
            <person name="Brown T."/>
            <person name="Elewa A."/>
            <person name="Iarovenko S."/>
            <person name="Subramanian E."/>
            <person name="Araus A.J."/>
            <person name="Petzold A."/>
            <person name="Susuki M."/>
            <person name="Suzuki K.-i.T."/>
            <person name="Hayashi T."/>
            <person name="Toyoda A."/>
            <person name="Oliveira C."/>
            <person name="Osipova E."/>
            <person name="Leigh N.D."/>
            <person name="Simon A."/>
            <person name="Yun M.H."/>
        </authorList>
    </citation>
    <scope>NUCLEOTIDE SEQUENCE</scope>
    <source>
        <strain evidence="2">20211129_DDA</strain>
        <tissue evidence="2">Liver</tissue>
    </source>
</reference>
<name>A0AAV7S5J4_PLEWA</name>
<evidence type="ECO:0000313" key="3">
    <source>
        <dbReference type="Proteomes" id="UP001066276"/>
    </source>
</evidence>
<keyword evidence="3" id="KW-1185">Reference proteome</keyword>
<feature type="region of interest" description="Disordered" evidence="1">
    <location>
        <begin position="1"/>
        <end position="74"/>
    </location>
</feature>